<comment type="caution">
    <text evidence="1">The sequence shown here is derived from an EMBL/GenBank/DDBJ whole genome shotgun (WGS) entry which is preliminary data.</text>
</comment>
<keyword evidence="2" id="KW-1185">Reference proteome</keyword>
<organism evidence="1 2">
    <name type="scientific">Paenibacillus alvei</name>
    <name type="common">Bacillus alvei</name>
    <dbReference type="NCBI Taxonomy" id="44250"/>
    <lineage>
        <taxon>Bacteria</taxon>
        <taxon>Bacillati</taxon>
        <taxon>Bacillota</taxon>
        <taxon>Bacilli</taxon>
        <taxon>Bacillales</taxon>
        <taxon>Paenibacillaceae</taxon>
        <taxon>Paenibacillus</taxon>
    </lineage>
</organism>
<proteinExistence type="predicted"/>
<dbReference type="RefSeq" id="WP_005551821.1">
    <property type="nucleotide sequence ID" value="NZ_JAMDNA010000085.1"/>
</dbReference>
<protein>
    <submittedName>
        <fullName evidence="1">Uncharacterized protein</fullName>
    </submittedName>
</protein>
<accession>A0ABT4H931</accession>
<evidence type="ECO:0000313" key="2">
    <source>
        <dbReference type="Proteomes" id="UP001527181"/>
    </source>
</evidence>
<dbReference type="EMBL" id="JAMDNP010000172">
    <property type="protein sequence ID" value="MCY9765099.1"/>
    <property type="molecule type" value="Genomic_DNA"/>
</dbReference>
<name>A0ABT4H931_PAEAL</name>
<gene>
    <name evidence="1" type="ORF">M5X12_31885</name>
</gene>
<evidence type="ECO:0000313" key="1">
    <source>
        <dbReference type="EMBL" id="MCY9765099.1"/>
    </source>
</evidence>
<dbReference type="Proteomes" id="UP001527181">
    <property type="component" value="Unassembled WGS sequence"/>
</dbReference>
<sequence>MKVTAKTHWVWTERAAETWDNRYKGQQRIAGKPIKGEAEESTEVEPAWLLRGYVIDASEYVQEGQLSLFEICGDHQWRI</sequence>
<dbReference type="GeneID" id="94492059"/>
<reference evidence="1 2" key="1">
    <citation type="submission" date="2022-05" db="EMBL/GenBank/DDBJ databases">
        <title>Genome Sequencing of Bee-Associated Microbes.</title>
        <authorList>
            <person name="Dunlap C."/>
        </authorList>
    </citation>
    <scope>NUCLEOTIDE SEQUENCE [LARGE SCALE GENOMIC DNA]</scope>
    <source>
        <strain evidence="1 2">NRRL B-04010</strain>
    </source>
</reference>